<sequence>MLKLENVSVRYGATEAVKNVSMEVKEGEFVTLIGANGAGKSTTLRAISGLEPVREGRILFEGEPIHNAAPQDIIRLGIAHCPEGRRVFPQLTVRENLEMGAFCRYDRQSVSADIEQKLEMFPRLAERERQAAGTLSGGEQQMLAIARSLMSRPRLVMFDEPSLGLAPNFVEQVFKLVSSICESGTTVLMVEQNAYAALDLCDRSYLLSTGEVMLSGTAEEMLNNPDVRRIYLGGEAATA</sequence>
<dbReference type="SUPFAM" id="SSF52540">
    <property type="entry name" value="P-loop containing nucleoside triphosphate hydrolases"/>
    <property type="match status" value="1"/>
</dbReference>
<dbReference type="GO" id="GO:0015658">
    <property type="term" value="F:branched-chain amino acid transmembrane transporter activity"/>
    <property type="evidence" value="ECO:0007669"/>
    <property type="project" value="UniProtKB-UniRule"/>
</dbReference>
<accession>A0A558BCV7</accession>
<proteinExistence type="inferred from homology"/>
<evidence type="ECO:0000256" key="6">
    <source>
        <dbReference type="PIRNR" id="PIRNR039137"/>
    </source>
</evidence>
<dbReference type="AlphaFoldDB" id="A0A558BCV7"/>
<evidence type="ECO:0000256" key="3">
    <source>
        <dbReference type="ARBA" id="ARBA00022741"/>
    </source>
</evidence>
<feature type="domain" description="ABC transporter" evidence="7">
    <location>
        <begin position="2"/>
        <end position="234"/>
    </location>
</feature>
<dbReference type="SMART" id="SM00382">
    <property type="entry name" value="AAA"/>
    <property type="match status" value="1"/>
</dbReference>
<dbReference type="Proteomes" id="UP000319142">
    <property type="component" value="Unassembled WGS sequence"/>
</dbReference>
<dbReference type="GO" id="GO:0015807">
    <property type="term" value="P:L-amino acid transport"/>
    <property type="evidence" value="ECO:0007669"/>
    <property type="project" value="TreeGrafter"/>
</dbReference>
<evidence type="ECO:0000313" key="8">
    <source>
        <dbReference type="EMBL" id="TVT34353.1"/>
    </source>
</evidence>
<dbReference type="GO" id="GO:0016887">
    <property type="term" value="F:ATP hydrolysis activity"/>
    <property type="evidence" value="ECO:0007669"/>
    <property type="project" value="InterPro"/>
</dbReference>
<keyword evidence="4 6" id="KW-0067">ATP-binding</keyword>
<dbReference type="PROSITE" id="PS50893">
    <property type="entry name" value="ABC_TRANSPORTER_2"/>
    <property type="match status" value="1"/>
</dbReference>
<evidence type="ECO:0000256" key="2">
    <source>
        <dbReference type="ARBA" id="ARBA00022448"/>
    </source>
</evidence>
<evidence type="ECO:0000256" key="4">
    <source>
        <dbReference type="ARBA" id="ARBA00022840"/>
    </source>
</evidence>
<evidence type="ECO:0000259" key="7">
    <source>
        <dbReference type="PROSITE" id="PS50893"/>
    </source>
</evidence>
<evidence type="ECO:0000256" key="5">
    <source>
        <dbReference type="ARBA" id="ARBA00022970"/>
    </source>
</evidence>
<evidence type="ECO:0000313" key="9">
    <source>
        <dbReference type="Proteomes" id="UP000319142"/>
    </source>
</evidence>
<dbReference type="Gene3D" id="3.40.50.300">
    <property type="entry name" value="P-loop containing nucleotide triphosphate hydrolases"/>
    <property type="match status" value="1"/>
</dbReference>
<dbReference type="PIRSF" id="PIRSF039137">
    <property type="entry name" value="ABC_branched_ATPase"/>
    <property type="match status" value="1"/>
</dbReference>
<dbReference type="InterPro" id="IPR030660">
    <property type="entry name" value="ABC_branched_ATPase_LivF/BraG"/>
</dbReference>
<reference evidence="8 9" key="1">
    <citation type="submission" date="2019-07" db="EMBL/GenBank/DDBJ databases">
        <title>The pathways for chlorine oxyanion respiration interact through the shared metabolite chlorate.</title>
        <authorList>
            <person name="Barnum T.P."/>
            <person name="Cheng Y."/>
            <person name="Hill K.A."/>
            <person name="Lucas L.N."/>
            <person name="Carlson H.K."/>
            <person name="Coates J.D."/>
        </authorList>
    </citation>
    <scope>NUCLEOTIDE SEQUENCE [LARGE SCALE GENOMIC DNA]</scope>
    <source>
        <strain evidence="8">UCB</strain>
    </source>
</reference>
<comment type="caution">
    <text evidence="8">The sequence shown here is derived from an EMBL/GenBank/DDBJ whole genome shotgun (WGS) entry which is preliminary data.</text>
</comment>
<dbReference type="GO" id="GO:0005524">
    <property type="term" value="F:ATP binding"/>
    <property type="evidence" value="ECO:0007669"/>
    <property type="project" value="UniProtKB-UniRule"/>
</dbReference>
<protein>
    <recommendedName>
        <fullName evidence="6">High-affinity branched-chain amino acid transport ATP-binding protein</fullName>
    </recommendedName>
</protein>
<dbReference type="InterPro" id="IPR052156">
    <property type="entry name" value="BCAA_Transport_ATP-bd_LivF"/>
</dbReference>
<dbReference type="Pfam" id="PF12399">
    <property type="entry name" value="BCA_ABC_TP_C"/>
    <property type="match status" value="1"/>
</dbReference>
<comment type="similarity">
    <text evidence="1 6">Belongs to the ABC transporter superfamily.</text>
</comment>
<dbReference type="Pfam" id="PF00005">
    <property type="entry name" value="ABC_tran"/>
    <property type="match status" value="1"/>
</dbReference>
<dbReference type="InterPro" id="IPR003593">
    <property type="entry name" value="AAA+_ATPase"/>
</dbReference>
<dbReference type="CDD" id="cd03224">
    <property type="entry name" value="ABC_TM1139_LivF_branched"/>
    <property type="match status" value="1"/>
</dbReference>
<dbReference type="PROSITE" id="PS00211">
    <property type="entry name" value="ABC_TRANSPORTER_1"/>
    <property type="match status" value="1"/>
</dbReference>
<dbReference type="RefSeq" id="WP_273133167.1">
    <property type="nucleotide sequence ID" value="NZ_VMRX01000014.1"/>
</dbReference>
<keyword evidence="2 6" id="KW-0813">Transport</keyword>
<evidence type="ECO:0000256" key="1">
    <source>
        <dbReference type="ARBA" id="ARBA00005417"/>
    </source>
</evidence>
<dbReference type="EMBL" id="VMRX01000014">
    <property type="protein sequence ID" value="TVT34353.1"/>
    <property type="molecule type" value="Genomic_DNA"/>
</dbReference>
<dbReference type="InterPro" id="IPR032823">
    <property type="entry name" value="BCA_ABC_TP_C"/>
</dbReference>
<dbReference type="PANTHER" id="PTHR43820">
    <property type="entry name" value="HIGH-AFFINITY BRANCHED-CHAIN AMINO ACID TRANSPORT ATP-BINDING PROTEIN LIVF"/>
    <property type="match status" value="1"/>
</dbReference>
<keyword evidence="5 6" id="KW-0029">Amino-acid transport</keyword>
<dbReference type="InterPro" id="IPR003439">
    <property type="entry name" value="ABC_transporter-like_ATP-bd"/>
</dbReference>
<name>A0A558BCV7_9GAMM</name>
<organism evidence="8 9">
    <name type="scientific">Marinobacter vinifirmus</name>
    <dbReference type="NCBI Taxonomy" id="355591"/>
    <lineage>
        <taxon>Bacteria</taxon>
        <taxon>Pseudomonadati</taxon>
        <taxon>Pseudomonadota</taxon>
        <taxon>Gammaproteobacteria</taxon>
        <taxon>Pseudomonadales</taxon>
        <taxon>Marinobacteraceae</taxon>
        <taxon>Marinobacter</taxon>
    </lineage>
</organism>
<keyword evidence="3 6" id="KW-0547">Nucleotide-binding</keyword>
<dbReference type="InterPro" id="IPR017871">
    <property type="entry name" value="ABC_transporter-like_CS"/>
</dbReference>
<dbReference type="InterPro" id="IPR027417">
    <property type="entry name" value="P-loop_NTPase"/>
</dbReference>
<dbReference type="PANTHER" id="PTHR43820:SF4">
    <property type="entry name" value="HIGH-AFFINITY BRANCHED-CHAIN AMINO ACID TRANSPORT ATP-BINDING PROTEIN LIVF"/>
    <property type="match status" value="1"/>
</dbReference>
<gene>
    <name evidence="8" type="ORF">FHK81_06965</name>
</gene>